<evidence type="ECO:0000313" key="3">
    <source>
        <dbReference type="Proteomes" id="UP001206925"/>
    </source>
</evidence>
<feature type="non-terminal residue" evidence="2">
    <location>
        <position position="108"/>
    </location>
</feature>
<feature type="region of interest" description="Disordered" evidence="1">
    <location>
        <begin position="27"/>
        <end position="108"/>
    </location>
</feature>
<dbReference type="EMBL" id="JAMZMK010005292">
    <property type="protein sequence ID" value="KAI7753739.1"/>
    <property type="molecule type" value="Genomic_DNA"/>
</dbReference>
<dbReference type="Proteomes" id="UP001206925">
    <property type="component" value="Unassembled WGS sequence"/>
</dbReference>
<proteinExistence type="predicted"/>
<evidence type="ECO:0000256" key="1">
    <source>
        <dbReference type="SAM" id="MobiDB-lite"/>
    </source>
</evidence>
<organism evidence="2 3">
    <name type="scientific">Ambrosia artemisiifolia</name>
    <name type="common">Common ragweed</name>
    <dbReference type="NCBI Taxonomy" id="4212"/>
    <lineage>
        <taxon>Eukaryota</taxon>
        <taxon>Viridiplantae</taxon>
        <taxon>Streptophyta</taxon>
        <taxon>Embryophyta</taxon>
        <taxon>Tracheophyta</taxon>
        <taxon>Spermatophyta</taxon>
        <taxon>Magnoliopsida</taxon>
        <taxon>eudicotyledons</taxon>
        <taxon>Gunneridae</taxon>
        <taxon>Pentapetalae</taxon>
        <taxon>asterids</taxon>
        <taxon>campanulids</taxon>
        <taxon>Asterales</taxon>
        <taxon>Asteraceae</taxon>
        <taxon>Asteroideae</taxon>
        <taxon>Heliantheae alliance</taxon>
        <taxon>Heliantheae</taxon>
        <taxon>Ambrosia</taxon>
    </lineage>
</organism>
<comment type="caution">
    <text evidence="2">The sequence shown here is derived from an EMBL/GenBank/DDBJ whole genome shotgun (WGS) entry which is preliminary data.</text>
</comment>
<keyword evidence="3" id="KW-1185">Reference proteome</keyword>
<reference evidence="2" key="1">
    <citation type="submission" date="2022-06" db="EMBL/GenBank/DDBJ databases">
        <title>Uncovering the hologenomic basis of an extraordinary plant invasion.</title>
        <authorList>
            <person name="Bieker V.C."/>
            <person name="Martin M.D."/>
            <person name="Gilbert T."/>
            <person name="Hodgins K."/>
            <person name="Battlay P."/>
            <person name="Petersen B."/>
            <person name="Wilson J."/>
        </authorList>
    </citation>
    <scope>NUCLEOTIDE SEQUENCE</scope>
    <source>
        <strain evidence="2">AA19_3_7</strain>
        <tissue evidence="2">Leaf</tissue>
    </source>
</reference>
<feature type="compositionally biased region" description="Basic and acidic residues" evidence="1">
    <location>
        <begin position="96"/>
        <end position="108"/>
    </location>
</feature>
<protein>
    <submittedName>
        <fullName evidence="2">Uncharacterized protein</fullName>
    </submittedName>
</protein>
<gene>
    <name evidence="2" type="ORF">M8C21_021259</name>
</gene>
<sequence length="108" mass="12082">GGIATFAVSNFSPQNFSSFVSATATAHRLNHRRQKLKPSSSSSINHKPPQQPRTGVSLHRRNRQHKTTLPSPSAPSRFDNRLQKSPALTTMSNQIRKHDGLSKKEEKR</sequence>
<accession>A0AAD5D6F0</accession>
<dbReference type="AlphaFoldDB" id="A0AAD5D6F0"/>
<evidence type="ECO:0000313" key="2">
    <source>
        <dbReference type="EMBL" id="KAI7753739.1"/>
    </source>
</evidence>
<name>A0AAD5D6F0_AMBAR</name>